<dbReference type="GO" id="GO:0005524">
    <property type="term" value="F:ATP binding"/>
    <property type="evidence" value="ECO:0007669"/>
    <property type="project" value="InterPro"/>
</dbReference>
<dbReference type="eggNOG" id="COG1061">
    <property type="taxonomic scope" value="Bacteria"/>
</dbReference>
<dbReference type="HOGENOM" id="CLU_005588_1_0_9"/>
<dbReference type="InterPro" id="IPR014001">
    <property type="entry name" value="Helicase_ATP-bd"/>
</dbReference>
<keyword evidence="4" id="KW-1185">Reference proteome</keyword>
<proteinExistence type="predicted"/>
<dbReference type="GO" id="GO:0005829">
    <property type="term" value="C:cytosol"/>
    <property type="evidence" value="ECO:0007669"/>
    <property type="project" value="TreeGrafter"/>
</dbReference>
<dbReference type="Pfam" id="PF00271">
    <property type="entry name" value="Helicase_C"/>
    <property type="match status" value="1"/>
</dbReference>
<dbReference type="RefSeq" id="WP_016173878.1">
    <property type="nucleotide sequence ID" value="NZ_KE136389.1"/>
</dbReference>
<dbReference type="PATRIC" id="fig|1139996.3.peg.57"/>
<feature type="domain" description="Helicase ATP-binding" evidence="1">
    <location>
        <begin position="226"/>
        <end position="378"/>
    </location>
</feature>
<dbReference type="Gene3D" id="3.30.870.10">
    <property type="entry name" value="Endonuclease Chain A"/>
    <property type="match status" value="1"/>
</dbReference>
<dbReference type="AlphaFoldDB" id="S0NFE6"/>
<dbReference type="OrthoDB" id="9802848at2"/>
<accession>S0NFE6</accession>
<evidence type="ECO:0000313" key="4">
    <source>
        <dbReference type="Proteomes" id="UP000014136"/>
    </source>
</evidence>
<dbReference type="InterPro" id="IPR058403">
    <property type="entry name" value="DUF8090"/>
</dbReference>
<dbReference type="STRING" id="41997.RV16_GL002347"/>
<dbReference type="Pfam" id="PF11907">
    <property type="entry name" value="DUF3427"/>
    <property type="match status" value="1"/>
</dbReference>
<reference evidence="3 4" key="1">
    <citation type="submission" date="2013-03" db="EMBL/GenBank/DDBJ databases">
        <title>The Genome Sequence of Enterococcus saccharolyticus ATCC_43076 (Illumina only assembly).</title>
        <authorList>
            <consortium name="The Broad Institute Genomics Platform"/>
            <consortium name="The Broad Institute Genome Sequencing Center for Infectious Disease"/>
            <person name="Earl A."/>
            <person name="Russ C."/>
            <person name="Gilmore M."/>
            <person name="Surin D."/>
            <person name="Walker B."/>
            <person name="Young S."/>
            <person name="Zeng Q."/>
            <person name="Gargeya S."/>
            <person name="Fitzgerald M."/>
            <person name="Haas B."/>
            <person name="Abouelleil A."/>
            <person name="Allen A.W."/>
            <person name="Alvarado L."/>
            <person name="Arachchi H.M."/>
            <person name="Berlin A.M."/>
            <person name="Chapman S.B."/>
            <person name="Gainer-Dewar J."/>
            <person name="Goldberg J."/>
            <person name="Griggs A."/>
            <person name="Gujja S."/>
            <person name="Hansen M."/>
            <person name="Howarth C."/>
            <person name="Imamovic A."/>
            <person name="Ireland A."/>
            <person name="Larimer J."/>
            <person name="McCowan C."/>
            <person name="Murphy C."/>
            <person name="Pearson M."/>
            <person name="Poon T.W."/>
            <person name="Priest M."/>
            <person name="Roberts A."/>
            <person name="Saif S."/>
            <person name="Shea T."/>
            <person name="Sisk P."/>
            <person name="Sykes S."/>
            <person name="Wortman J."/>
            <person name="Nusbaum C."/>
            <person name="Birren B."/>
        </authorList>
    </citation>
    <scope>NUCLEOTIDE SEQUENCE [LARGE SCALE GENOMIC DNA]</scope>
    <source>
        <strain evidence="3 4">ATCC 43076</strain>
    </source>
</reference>
<dbReference type="SMART" id="SM00487">
    <property type="entry name" value="DEXDc"/>
    <property type="match status" value="1"/>
</dbReference>
<dbReference type="GO" id="GO:0016787">
    <property type="term" value="F:hydrolase activity"/>
    <property type="evidence" value="ECO:0007669"/>
    <property type="project" value="InterPro"/>
</dbReference>
<comment type="caution">
    <text evidence="3">The sequence shown here is derived from an EMBL/GenBank/DDBJ whole genome shotgun (WGS) entry which is preliminary data.</text>
</comment>
<dbReference type="InterPro" id="IPR025202">
    <property type="entry name" value="PLD-like_dom"/>
</dbReference>
<dbReference type="GO" id="GO:0003677">
    <property type="term" value="F:DNA binding"/>
    <property type="evidence" value="ECO:0007669"/>
    <property type="project" value="InterPro"/>
</dbReference>
<dbReference type="PROSITE" id="PS51194">
    <property type="entry name" value="HELICASE_CTER"/>
    <property type="match status" value="1"/>
</dbReference>
<protein>
    <recommendedName>
        <fullName evidence="5">Helicase</fullName>
    </recommendedName>
</protein>
<organism evidence="3 4">
    <name type="scientific">Enterococcus saccharolyticus subsp. saccharolyticus ATCC 43076</name>
    <dbReference type="NCBI Taxonomy" id="1139996"/>
    <lineage>
        <taxon>Bacteria</taxon>
        <taxon>Bacillati</taxon>
        <taxon>Bacillota</taxon>
        <taxon>Bacilli</taxon>
        <taxon>Lactobacillales</taxon>
        <taxon>Enterococcaceae</taxon>
        <taxon>Enterococcus</taxon>
    </lineage>
</organism>
<dbReference type="SUPFAM" id="SSF56024">
    <property type="entry name" value="Phospholipase D/nuclease"/>
    <property type="match status" value="1"/>
</dbReference>
<dbReference type="InterPro" id="IPR001650">
    <property type="entry name" value="Helicase_C-like"/>
</dbReference>
<sequence>MDVLERSLYKGFIDKNIANSVYDPKIIINNPDRKEFFLNTLQAELELCDDFFFSIAFITQSGLSALKTQLSDLNQRGIKGKILTSTFLAFNKPEVFEDLLNLPNVEVKISDKKGFHAKGYLFTQKGYQSFIIGSSNLTMNALKINYEWNIRLTSYDHGDVIYQLKNDLTTTWNEARPLTKAWINEYRQNYQPILRKTLEKSVVEDNSLPYIVPNKMQTAALNNLKILRSNGEKKGLIISATGTGKTFLAAFDVLQFKPKKMLFIVHREQILNKAMADFKKIIGGEDTDFGILSGNRKDVHATYLFATIQTISKEKYLHGFLKNSFDYILIDEVHKAGAQSYLKVLDYFEPEFLLGMTATPERTGKDERLNIFELFDYNVAYEIRLQEALEEELLCPFHYFGVTDYERNGEIISETSDLQDLVTHERVNFLIEKIHYYGCYENNPKGLVFCSQKEEAKKLSQSFNERGFPSTYLTGDHSIEEREKQVILLEEGKLQYIFTVDIFNEGIDIPKVNQVVMLRNTQSSIIFIQQLGRGLRKDSSKEYVTVIDFIGNYKNNYMIPMALSGDNTRNKNNLRQDTFETNYITGVSVVNFEKIAKERIFESINAASLDSMKELKAAYYQLKHRINKVPSLLDFQQSGVIDVGIIATKYKNYYEFLVKLKENEEIITSKESKILSFITTEILPGMRKQEIVLLQELLIKESLTYDELQLLFFKNHLSNDFLTIKSVLKVLSLEFYTGTFRTNYKGAELIAVNQENICLSETLKQGKKNRYFMKLLEDLIKVSEIRSQEYDTQNPLTLYKKYRRRDVLRLLNWEEMMVEQNIGGYTYKEEYKKFVIFVTLEKGDNFQGALLAYEDELLDQDNMKYFTKAPRTINSPEVKIFQSHQDWEFYMFVQKSDDEGRDFYYLGQVEPVSNTIKQEEKVVNDGKKLSVVQLKLKFKTTIENKLYHYLKEDK</sequence>
<dbReference type="Pfam" id="PF13091">
    <property type="entry name" value="PLDc_2"/>
    <property type="match status" value="1"/>
</dbReference>
<feature type="domain" description="Helicase C-terminal" evidence="2">
    <location>
        <begin position="432"/>
        <end position="596"/>
    </location>
</feature>
<dbReference type="InterPro" id="IPR027417">
    <property type="entry name" value="P-loop_NTPase"/>
</dbReference>
<dbReference type="Gene3D" id="3.40.50.300">
    <property type="entry name" value="P-loop containing nucleotide triphosphate hydrolases"/>
    <property type="match status" value="2"/>
</dbReference>
<dbReference type="eggNOG" id="COG3886">
    <property type="taxonomic scope" value="Bacteria"/>
</dbReference>
<name>S0NFE6_9ENTE</name>
<dbReference type="PANTHER" id="PTHR47396">
    <property type="entry name" value="TYPE I RESTRICTION ENZYME ECOKI R PROTEIN"/>
    <property type="match status" value="1"/>
</dbReference>
<evidence type="ECO:0000313" key="3">
    <source>
        <dbReference type="EMBL" id="EOT30363.1"/>
    </source>
</evidence>
<dbReference type="InterPro" id="IPR006935">
    <property type="entry name" value="Helicase/UvrB_N"/>
</dbReference>
<dbReference type="PROSITE" id="PS51192">
    <property type="entry name" value="HELICASE_ATP_BIND_1"/>
    <property type="match status" value="1"/>
</dbReference>
<dbReference type="Pfam" id="PF04851">
    <property type="entry name" value="ResIII"/>
    <property type="match status" value="1"/>
</dbReference>
<dbReference type="SUPFAM" id="SSF52540">
    <property type="entry name" value="P-loop containing nucleoside triphosphate hydrolases"/>
    <property type="match status" value="1"/>
</dbReference>
<evidence type="ECO:0000259" key="1">
    <source>
        <dbReference type="PROSITE" id="PS51192"/>
    </source>
</evidence>
<dbReference type="CDD" id="cd09204">
    <property type="entry name" value="PLDc_N_DEXD_b2"/>
    <property type="match status" value="1"/>
</dbReference>
<dbReference type="InterPro" id="IPR021835">
    <property type="entry name" value="DUF3427"/>
</dbReference>
<dbReference type="SMART" id="SM00490">
    <property type="entry name" value="HELICc"/>
    <property type="match status" value="1"/>
</dbReference>
<dbReference type="PANTHER" id="PTHR47396:SF1">
    <property type="entry name" value="ATP-DEPENDENT HELICASE IRC3-RELATED"/>
    <property type="match status" value="1"/>
</dbReference>
<gene>
    <name evidence="3" type="ORF">OMQ_00066</name>
</gene>
<dbReference type="EMBL" id="AHYT01000001">
    <property type="protein sequence ID" value="EOT30363.1"/>
    <property type="molecule type" value="Genomic_DNA"/>
</dbReference>
<evidence type="ECO:0008006" key="5">
    <source>
        <dbReference type="Google" id="ProtNLM"/>
    </source>
</evidence>
<dbReference type="InterPro" id="IPR050742">
    <property type="entry name" value="Helicase_Restrict-Modif_Enz"/>
</dbReference>
<dbReference type="Proteomes" id="UP000014136">
    <property type="component" value="Unassembled WGS sequence"/>
</dbReference>
<evidence type="ECO:0000259" key="2">
    <source>
        <dbReference type="PROSITE" id="PS51194"/>
    </source>
</evidence>
<dbReference type="Pfam" id="PF26350">
    <property type="entry name" value="DUF8090"/>
    <property type="match status" value="1"/>
</dbReference>
<dbReference type="CDD" id="cd18032">
    <property type="entry name" value="DEXHc_RE_I_III_res"/>
    <property type="match status" value="1"/>
</dbReference>
<dbReference type="CDD" id="cd18799">
    <property type="entry name" value="SF2_C_EcoAI-like"/>
    <property type="match status" value="1"/>
</dbReference>